<feature type="coiled-coil region" evidence="1">
    <location>
        <begin position="5"/>
        <end position="102"/>
    </location>
</feature>
<dbReference type="AlphaFoldDB" id="A0A7C4I7B6"/>
<name>A0A7C4I7B6_CALS0</name>
<dbReference type="EMBL" id="DTCM01000044">
    <property type="protein sequence ID" value="HGL40735.1"/>
    <property type="molecule type" value="Genomic_DNA"/>
</dbReference>
<evidence type="ECO:0000256" key="1">
    <source>
        <dbReference type="SAM" id="Coils"/>
    </source>
</evidence>
<evidence type="ECO:0000313" key="2">
    <source>
        <dbReference type="EMBL" id="HGL40735.1"/>
    </source>
</evidence>
<dbReference type="EMBL" id="DTAD01000023">
    <property type="protein sequence ID" value="HGN89892.1"/>
    <property type="molecule type" value="Genomic_DNA"/>
</dbReference>
<sequence length="109" mass="12761">MVDELRKILDELQQVEKVIDEINELANSMRRALLDMAYAEAEKRKQAVLEEMRAWQSRLYDEEVSKAEEAAREIQAKGVYEVEKVRRRAEQVKTQAEELVRKTILGIRG</sequence>
<reference evidence="3" key="1">
    <citation type="journal article" date="2020" name="mSystems">
        <title>Genome- and Community-Level Interaction Insights into Carbon Utilization and Element Cycling Functions of Hydrothermarchaeota in Hydrothermal Sediment.</title>
        <authorList>
            <person name="Zhou Z."/>
            <person name="Liu Y."/>
            <person name="Xu W."/>
            <person name="Pan J."/>
            <person name="Luo Z.H."/>
            <person name="Li M."/>
        </authorList>
    </citation>
    <scope>NUCLEOTIDE SEQUENCE [LARGE SCALE GENOMIC DNA]</scope>
    <source>
        <strain evidence="3">SpSt-613</strain>
        <strain evidence="2">SpSt-669</strain>
    </source>
</reference>
<gene>
    <name evidence="3" type="ORF">ENT82_02025</name>
    <name evidence="2" type="ORF">ENU43_03620</name>
</gene>
<proteinExistence type="predicted"/>
<protein>
    <submittedName>
        <fullName evidence="3">Uncharacterized protein</fullName>
    </submittedName>
</protein>
<evidence type="ECO:0000313" key="3">
    <source>
        <dbReference type="EMBL" id="HGN89892.1"/>
    </source>
</evidence>
<accession>A0A7C4I7B6</accession>
<organism evidence="3">
    <name type="scientific">Caldiarchaeum subterraneum</name>
    <dbReference type="NCBI Taxonomy" id="311458"/>
    <lineage>
        <taxon>Archaea</taxon>
        <taxon>Nitrososphaerota</taxon>
        <taxon>Candidatus Caldarchaeales</taxon>
        <taxon>Candidatus Caldarchaeaceae</taxon>
        <taxon>Candidatus Caldarchaeum</taxon>
    </lineage>
</organism>
<comment type="caution">
    <text evidence="3">The sequence shown here is derived from an EMBL/GenBank/DDBJ whole genome shotgun (WGS) entry which is preliminary data.</text>
</comment>
<keyword evidence="1" id="KW-0175">Coiled coil</keyword>